<gene>
    <name evidence="2" type="ORF">UU65_C0001G0128</name>
</gene>
<organism evidence="2 3">
    <name type="scientific">candidate division CPR2 bacterium GW2011_GWC1_41_48</name>
    <dbReference type="NCBI Taxonomy" id="1618344"/>
    <lineage>
        <taxon>Bacteria</taxon>
        <taxon>Bacteria division CPR2</taxon>
    </lineage>
</organism>
<dbReference type="Proteomes" id="UP000033869">
    <property type="component" value="Unassembled WGS sequence"/>
</dbReference>
<sequence>MNKKHLIYVSSKTFAAIMVLIICIAYFSKVTSLVAGDIKKQKSLKSQLNNELIFKKSLESEYELAKPHLEELKSKFATKSNPEEVTAYLESLINDSVAVKSVKVSNNNAAQDKIPVEIQIMGSLKEIEECVKKIDQNKYYSLITNTDISKPAVAGDNSSYIANIKLEFYTRD</sequence>
<dbReference type="EMBL" id="LCBL01000001">
    <property type="protein sequence ID" value="KKS09723.1"/>
    <property type="molecule type" value="Genomic_DNA"/>
</dbReference>
<evidence type="ECO:0000313" key="2">
    <source>
        <dbReference type="EMBL" id="KKS09723.1"/>
    </source>
</evidence>
<feature type="transmembrane region" description="Helical" evidence="1">
    <location>
        <begin position="14"/>
        <end position="35"/>
    </location>
</feature>
<reference evidence="2 3" key="1">
    <citation type="journal article" date="2015" name="Nature">
        <title>rRNA introns, odd ribosomes, and small enigmatic genomes across a large radiation of phyla.</title>
        <authorList>
            <person name="Brown C.T."/>
            <person name="Hug L.A."/>
            <person name="Thomas B.C."/>
            <person name="Sharon I."/>
            <person name="Castelle C.J."/>
            <person name="Singh A."/>
            <person name="Wilkins M.J."/>
            <person name="Williams K.H."/>
            <person name="Banfield J.F."/>
        </authorList>
    </citation>
    <scope>NUCLEOTIDE SEQUENCE [LARGE SCALE GENOMIC DNA]</scope>
</reference>
<accession>A0A0G0Z9L2</accession>
<protein>
    <submittedName>
        <fullName evidence="2">Uncharacterized protein</fullName>
    </submittedName>
</protein>
<name>A0A0G0Z9L2_UNCC2</name>
<keyword evidence="1" id="KW-0812">Transmembrane</keyword>
<evidence type="ECO:0000313" key="3">
    <source>
        <dbReference type="Proteomes" id="UP000033869"/>
    </source>
</evidence>
<comment type="caution">
    <text evidence="2">The sequence shown here is derived from an EMBL/GenBank/DDBJ whole genome shotgun (WGS) entry which is preliminary data.</text>
</comment>
<keyword evidence="1" id="KW-1133">Transmembrane helix</keyword>
<proteinExistence type="predicted"/>
<dbReference type="AlphaFoldDB" id="A0A0G0Z9L2"/>
<evidence type="ECO:0000256" key="1">
    <source>
        <dbReference type="SAM" id="Phobius"/>
    </source>
</evidence>
<keyword evidence="1" id="KW-0472">Membrane</keyword>